<dbReference type="PaxDb" id="39947-A0A0P0WPA2"/>
<reference evidence="3" key="1">
    <citation type="journal article" date="2005" name="Nature">
        <title>The map-based sequence of the rice genome.</title>
        <authorList>
            <consortium name="International rice genome sequencing project (IRGSP)"/>
            <person name="Matsumoto T."/>
            <person name="Wu J."/>
            <person name="Kanamori H."/>
            <person name="Katayose Y."/>
            <person name="Fujisawa M."/>
            <person name="Namiki N."/>
            <person name="Mizuno H."/>
            <person name="Yamamoto K."/>
            <person name="Antonio B.A."/>
            <person name="Baba T."/>
            <person name="Sakata K."/>
            <person name="Nagamura Y."/>
            <person name="Aoki H."/>
            <person name="Arikawa K."/>
            <person name="Arita K."/>
            <person name="Bito T."/>
            <person name="Chiden Y."/>
            <person name="Fujitsuka N."/>
            <person name="Fukunaka R."/>
            <person name="Hamada M."/>
            <person name="Harada C."/>
            <person name="Hayashi A."/>
            <person name="Hijishita S."/>
            <person name="Honda M."/>
            <person name="Hosokawa S."/>
            <person name="Ichikawa Y."/>
            <person name="Idonuma A."/>
            <person name="Iijima M."/>
            <person name="Ikeda M."/>
            <person name="Ikeno M."/>
            <person name="Ito K."/>
            <person name="Ito S."/>
            <person name="Ito T."/>
            <person name="Ito Y."/>
            <person name="Ito Y."/>
            <person name="Iwabuchi A."/>
            <person name="Kamiya K."/>
            <person name="Karasawa W."/>
            <person name="Kurita K."/>
            <person name="Katagiri S."/>
            <person name="Kikuta A."/>
            <person name="Kobayashi H."/>
            <person name="Kobayashi N."/>
            <person name="Machita K."/>
            <person name="Maehara T."/>
            <person name="Masukawa M."/>
            <person name="Mizubayashi T."/>
            <person name="Mukai Y."/>
            <person name="Nagasaki H."/>
            <person name="Nagata Y."/>
            <person name="Naito S."/>
            <person name="Nakashima M."/>
            <person name="Nakama Y."/>
            <person name="Nakamichi Y."/>
            <person name="Nakamura M."/>
            <person name="Meguro A."/>
            <person name="Negishi M."/>
            <person name="Ohta I."/>
            <person name="Ohta T."/>
            <person name="Okamoto M."/>
            <person name="Ono N."/>
            <person name="Saji S."/>
            <person name="Sakaguchi M."/>
            <person name="Sakai K."/>
            <person name="Shibata M."/>
            <person name="Shimokawa T."/>
            <person name="Song J."/>
            <person name="Takazaki Y."/>
            <person name="Terasawa K."/>
            <person name="Tsugane M."/>
            <person name="Tsuji K."/>
            <person name="Ueda S."/>
            <person name="Waki K."/>
            <person name="Yamagata H."/>
            <person name="Yamamoto M."/>
            <person name="Yamamoto S."/>
            <person name="Yamane H."/>
            <person name="Yoshiki S."/>
            <person name="Yoshihara R."/>
            <person name="Yukawa K."/>
            <person name="Zhong H."/>
            <person name="Yano M."/>
            <person name="Yuan Q."/>
            <person name="Ouyang S."/>
            <person name="Liu J."/>
            <person name="Jones K.M."/>
            <person name="Gansberger K."/>
            <person name="Moffat K."/>
            <person name="Hill J."/>
            <person name="Bera J."/>
            <person name="Fadrosh D."/>
            <person name="Jin S."/>
            <person name="Johri S."/>
            <person name="Kim M."/>
            <person name="Overton L."/>
            <person name="Reardon M."/>
            <person name="Tsitrin T."/>
            <person name="Vuong H."/>
            <person name="Weaver B."/>
            <person name="Ciecko A."/>
            <person name="Tallon L."/>
            <person name="Jackson J."/>
            <person name="Pai G."/>
            <person name="Aken S.V."/>
            <person name="Utterback T."/>
            <person name="Reidmuller S."/>
            <person name="Feldblyum T."/>
            <person name="Hsiao J."/>
            <person name="Zismann V."/>
            <person name="Iobst S."/>
            <person name="de Vazeille A.R."/>
            <person name="Buell C.R."/>
            <person name="Ying K."/>
            <person name="Li Y."/>
            <person name="Lu T."/>
            <person name="Huang Y."/>
            <person name="Zhao Q."/>
            <person name="Feng Q."/>
            <person name="Zhang L."/>
            <person name="Zhu J."/>
            <person name="Weng Q."/>
            <person name="Mu J."/>
            <person name="Lu Y."/>
            <person name="Fan D."/>
            <person name="Liu Y."/>
            <person name="Guan J."/>
            <person name="Zhang Y."/>
            <person name="Yu S."/>
            <person name="Liu X."/>
            <person name="Zhang Y."/>
            <person name="Hong G."/>
            <person name="Han B."/>
            <person name="Choisne N."/>
            <person name="Demange N."/>
            <person name="Orjeda G."/>
            <person name="Samain S."/>
            <person name="Cattolico L."/>
            <person name="Pelletier E."/>
            <person name="Couloux A."/>
            <person name="Segurens B."/>
            <person name="Wincker P."/>
            <person name="D'Hont A."/>
            <person name="Scarpelli C."/>
            <person name="Weissenbach J."/>
            <person name="Salanoubat M."/>
            <person name="Quetier F."/>
            <person name="Yu Y."/>
            <person name="Kim H.R."/>
            <person name="Rambo T."/>
            <person name="Currie J."/>
            <person name="Collura K."/>
            <person name="Luo M."/>
            <person name="Yang T."/>
            <person name="Ammiraju J.S.S."/>
            <person name="Engler F."/>
            <person name="Soderlund C."/>
            <person name="Wing R.A."/>
            <person name="Palmer L.E."/>
            <person name="de la Bastide M."/>
            <person name="Spiegel L."/>
            <person name="Nascimento L."/>
            <person name="Zutavern T."/>
            <person name="O'Shaughnessy A."/>
            <person name="Dike S."/>
            <person name="Dedhia N."/>
            <person name="Preston R."/>
            <person name="Balija V."/>
            <person name="McCombie W.R."/>
            <person name="Chow T."/>
            <person name="Chen H."/>
            <person name="Chung M."/>
            <person name="Chen C."/>
            <person name="Shaw J."/>
            <person name="Wu H."/>
            <person name="Hsiao K."/>
            <person name="Chao Y."/>
            <person name="Chu M."/>
            <person name="Cheng C."/>
            <person name="Hour A."/>
            <person name="Lee P."/>
            <person name="Lin S."/>
            <person name="Lin Y."/>
            <person name="Liou J."/>
            <person name="Liu S."/>
            <person name="Hsing Y."/>
            <person name="Raghuvanshi S."/>
            <person name="Mohanty A."/>
            <person name="Bharti A.K."/>
            <person name="Gaur A."/>
            <person name="Gupta V."/>
            <person name="Kumar D."/>
            <person name="Ravi V."/>
            <person name="Vij S."/>
            <person name="Kapur A."/>
            <person name="Khurana P."/>
            <person name="Khurana P."/>
            <person name="Khurana J.P."/>
            <person name="Tyagi A.K."/>
            <person name="Gaikwad K."/>
            <person name="Singh A."/>
            <person name="Dalal V."/>
            <person name="Srivastava S."/>
            <person name="Dixit A."/>
            <person name="Pal A.K."/>
            <person name="Ghazi I.A."/>
            <person name="Yadav M."/>
            <person name="Pandit A."/>
            <person name="Bhargava A."/>
            <person name="Sureshbabu K."/>
            <person name="Batra K."/>
            <person name="Sharma T.R."/>
            <person name="Mohapatra T."/>
            <person name="Singh N.K."/>
            <person name="Messing J."/>
            <person name="Nelson A.B."/>
            <person name="Fuks G."/>
            <person name="Kavchok S."/>
            <person name="Keizer G."/>
            <person name="Linton E."/>
            <person name="Llaca V."/>
            <person name="Song R."/>
            <person name="Tanyolac B."/>
            <person name="Young S."/>
            <person name="Ho-Il K."/>
            <person name="Hahn J.H."/>
            <person name="Sangsakoo G."/>
            <person name="Vanavichit A."/>
            <person name="de Mattos Luiz.A.T."/>
            <person name="Zimmer P.D."/>
            <person name="Malone G."/>
            <person name="Dellagostin O."/>
            <person name="de Oliveira A.C."/>
            <person name="Bevan M."/>
            <person name="Bancroft I."/>
            <person name="Minx P."/>
            <person name="Cordum H."/>
            <person name="Wilson R."/>
            <person name="Cheng Z."/>
            <person name="Jin W."/>
            <person name="Jiang J."/>
            <person name="Leong S.A."/>
            <person name="Iwama H."/>
            <person name="Gojobori T."/>
            <person name="Itoh T."/>
            <person name="Niimura Y."/>
            <person name="Fujii Y."/>
            <person name="Habara T."/>
            <person name="Sakai H."/>
            <person name="Sato Y."/>
            <person name="Wilson G."/>
            <person name="Kumar K."/>
            <person name="McCouch S."/>
            <person name="Juretic N."/>
            <person name="Hoen D."/>
            <person name="Wright S."/>
            <person name="Bruskiewich R."/>
            <person name="Bureau T."/>
            <person name="Miyao A."/>
            <person name="Hirochika H."/>
            <person name="Nishikawa T."/>
            <person name="Kadowaki K."/>
            <person name="Sugiura M."/>
            <person name="Burr B."/>
            <person name="Sasaki T."/>
        </authorList>
    </citation>
    <scope>NUCLEOTIDE SEQUENCE [LARGE SCALE GENOMIC DNA]</scope>
    <source>
        <strain evidence="3">cv. Nipponbare</strain>
    </source>
</reference>
<proteinExistence type="predicted"/>
<dbReference type="Proteomes" id="UP000059680">
    <property type="component" value="Chromosome 5"/>
</dbReference>
<dbReference type="AlphaFoldDB" id="A0A0P0WPA2"/>
<dbReference type="InParanoid" id="A0A0P0WPA2"/>
<reference evidence="2 3" key="2">
    <citation type="journal article" date="2013" name="Plant Cell Physiol.">
        <title>Rice Annotation Project Database (RAP-DB): an integrative and interactive database for rice genomics.</title>
        <authorList>
            <person name="Sakai H."/>
            <person name="Lee S.S."/>
            <person name="Tanaka T."/>
            <person name="Numa H."/>
            <person name="Kim J."/>
            <person name="Kawahara Y."/>
            <person name="Wakimoto H."/>
            <person name="Yang C.C."/>
            <person name="Iwamoto M."/>
            <person name="Abe T."/>
            <person name="Yamada Y."/>
            <person name="Muto A."/>
            <person name="Inokuchi H."/>
            <person name="Ikemura T."/>
            <person name="Matsumoto T."/>
            <person name="Sasaki T."/>
            <person name="Itoh T."/>
        </authorList>
    </citation>
    <scope>NUCLEOTIDE SEQUENCE [LARGE SCALE GENOMIC DNA]</scope>
    <source>
        <strain evidence="3">cv. Nipponbare</strain>
    </source>
</reference>
<accession>A0A0P0WPA2</accession>
<dbReference type="EMBL" id="AP014961">
    <property type="protein sequence ID" value="BAS94787.1"/>
    <property type="molecule type" value="Genomic_DNA"/>
</dbReference>
<name>A0A0P0WPA2_ORYSJ</name>
<keyword evidence="3" id="KW-1185">Reference proteome</keyword>
<gene>
    <name evidence="2" type="ordered locus">Os05g0503900</name>
    <name evidence="2" type="ORF">OSNPB_050503900</name>
</gene>
<protein>
    <submittedName>
        <fullName evidence="2">Os05g0503900 protein</fullName>
    </submittedName>
</protein>
<evidence type="ECO:0000313" key="3">
    <source>
        <dbReference type="Proteomes" id="UP000059680"/>
    </source>
</evidence>
<evidence type="ECO:0000256" key="1">
    <source>
        <dbReference type="SAM" id="MobiDB-lite"/>
    </source>
</evidence>
<sequence length="121" mass="12808">MAARGPSKVRNPGGSPCRDTPPAICYGLSSSAGGELMSSRGATARVRPASNTLKEVVSPTSTVQPIPKRVARSPTYGDKLEDLFPQGFRREVRKFGVLVDLLAGFGESGSGSATTDRLQKW</sequence>
<reference evidence="2 3" key="3">
    <citation type="journal article" date="2013" name="Rice">
        <title>Improvement of the Oryza sativa Nipponbare reference genome using next generation sequence and optical map data.</title>
        <authorList>
            <person name="Kawahara Y."/>
            <person name="de la Bastide M."/>
            <person name="Hamilton J.P."/>
            <person name="Kanamori H."/>
            <person name="McCombie W.R."/>
            <person name="Ouyang S."/>
            <person name="Schwartz D.C."/>
            <person name="Tanaka T."/>
            <person name="Wu J."/>
            <person name="Zhou S."/>
            <person name="Childs K.L."/>
            <person name="Davidson R.M."/>
            <person name="Lin H."/>
            <person name="Quesada-Ocampo L."/>
            <person name="Vaillancourt B."/>
            <person name="Sakai H."/>
            <person name="Lee S.S."/>
            <person name="Kim J."/>
            <person name="Numa H."/>
            <person name="Itoh T."/>
            <person name="Buell C.R."/>
            <person name="Matsumoto T."/>
        </authorList>
    </citation>
    <scope>NUCLEOTIDE SEQUENCE [LARGE SCALE GENOMIC DNA]</scope>
    <source>
        <strain evidence="3">cv. Nipponbare</strain>
    </source>
</reference>
<organism evidence="2 3">
    <name type="scientific">Oryza sativa subsp. japonica</name>
    <name type="common">Rice</name>
    <dbReference type="NCBI Taxonomy" id="39947"/>
    <lineage>
        <taxon>Eukaryota</taxon>
        <taxon>Viridiplantae</taxon>
        <taxon>Streptophyta</taxon>
        <taxon>Embryophyta</taxon>
        <taxon>Tracheophyta</taxon>
        <taxon>Spermatophyta</taxon>
        <taxon>Magnoliopsida</taxon>
        <taxon>Liliopsida</taxon>
        <taxon>Poales</taxon>
        <taxon>Poaceae</taxon>
        <taxon>BOP clade</taxon>
        <taxon>Oryzoideae</taxon>
        <taxon>Oryzeae</taxon>
        <taxon>Oryzinae</taxon>
        <taxon>Oryza</taxon>
        <taxon>Oryza sativa</taxon>
    </lineage>
</organism>
<feature type="region of interest" description="Disordered" evidence="1">
    <location>
        <begin position="1"/>
        <end position="21"/>
    </location>
</feature>
<evidence type="ECO:0000313" key="2">
    <source>
        <dbReference type="EMBL" id="BAS94787.1"/>
    </source>
</evidence>